<evidence type="ECO:0000256" key="1">
    <source>
        <dbReference type="SAM" id="MobiDB-lite"/>
    </source>
</evidence>
<sequence length="269" mass="29174">MVVDDGFESAISREDAFEGRTPKSTTFPISSSTKGDNDVGDSIFLSALGSFVWLADRLHLPGKGAKKHRGARARLPPPNPILFQTWPRDGINPPQHEFPVAPNTTPDNPDEMVIAFDGEPSEPTRNTVRTHCASLSPSLREMLCGSQIDPTELKLACARNMEHTSCPSLWTGSTKDTESIAGYDVGRRPDSSDRTAKGVSLTDGTLPEVRIFAPEAEIDSLLTNLDAADVFKYLESPLRQPSSLSEKAKLVPGLVVFRIPNPPSRGAPK</sequence>
<organism evidence="2 3">
    <name type="scientific">Madurella fahalii</name>
    <dbReference type="NCBI Taxonomy" id="1157608"/>
    <lineage>
        <taxon>Eukaryota</taxon>
        <taxon>Fungi</taxon>
        <taxon>Dikarya</taxon>
        <taxon>Ascomycota</taxon>
        <taxon>Pezizomycotina</taxon>
        <taxon>Sordariomycetes</taxon>
        <taxon>Sordariomycetidae</taxon>
        <taxon>Sordariales</taxon>
        <taxon>Sordariales incertae sedis</taxon>
        <taxon>Madurella</taxon>
    </lineage>
</organism>
<dbReference type="GeneID" id="98178949"/>
<evidence type="ECO:0000313" key="3">
    <source>
        <dbReference type="Proteomes" id="UP001628179"/>
    </source>
</evidence>
<comment type="caution">
    <text evidence="2">The sequence shown here is derived from an EMBL/GenBank/DDBJ whole genome shotgun (WGS) entry which is preliminary data.</text>
</comment>
<feature type="compositionally biased region" description="Polar residues" evidence="1">
    <location>
        <begin position="22"/>
        <end position="34"/>
    </location>
</feature>
<dbReference type="EMBL" id="BAAFSV010000004">
    <property type="protein sequence ID" value="GAB1317996.1"/>
    <property type="molecule type" value="Genomic_DNA"/>
</dbReference>
<feature type="region of interest" description="Disordered" evidence="1">
    <location>
        <begin position="13"/>
        <end position="35"/>
    </location>
</feature>
<feature type="compositionally biased region" description="Basic and acidic residues" evidence="1">
    <location>
        <begin position="185"/>
        <end position="196"/>
    </location>
</feature>
<reference evidence="2 3" key="1">
    <citation type="submission" date="2024-09" db="EMBL/GenBank/DDBJ databases">
        <title>Itraconazole resistance in Madurella fahalii resulting from another homologue of gene encoding cytochrome P450 14-alpha sterol demethylase (CYP51).</title>
        <authorList>
            <person name="Yoshioka I."/>
            <person name="Fahal A.H."/>
            <person name="Kaneko S."/>
            <person name="Yaguchi T."/>
        </authorList>
    </citation>
    <scope>NUCLEOTIDE SEQUENCE [LARGE SCALE GENOMIC DNA]</scope>
    <source>
        <strain evidence="2 3">IFM 68171</strain>
    </source>
</reference>
<accession>A0ABQ0GJT6</accession>
<dbReference type="Proteomes" id="UP001628179">
    <property type="component" value="Unassembled WGS sequence"/>
</dbReference>
<evidence type="ECO:0000313" key="2">
    <source>
        <dbReference type="EMBL" id="GAB1317996.1"/>
    </source>
</evidence>
<feature type="region of interest" description="Disordered" evidence="1">
    <location>
        <begin position="179"/>
        <end position="199"/>
    </location>
</feature>
<protein>
    <submittedName>
        <fullName evidence="2">Uncharacterized protein</fullName>
    </submittedName>
</protein>
<name>A0ABQ0GJT6_9PEZI</name>
<gene>
    <name evidence="2" type="ORF">MFIFM68171_08206</name>
</gene>
<keyword evidence="3" id="KW-1185">Reference proteome</keyword>
<dbReference type="RefSeq" id="XP_070919727.1">
    <property type="nucleotide sequence ID" value="XM_071063626.1"/>
</dbReference>
<proteinExistence type="predicted"/>